<dbReference type="PANTHER" id="PTHR36766">
    <property type="entry name" value="PLANT BROAD-SPECTRUM MILDEW RESISTANCE PROTEIN RPW8"/>
    <property type="match status" value="1"/>
</dbReference>
<organism evidence="4 5">
    <name type="scientific">Vitis vinifera</name>
    <name type="common">Grape</name>
    <dbReference type="NCBI Taxonomy" id="29760"/>
    <lineage>
        <taxon>Eukaryota</taxon>
        <taxon>Viridiplantae</taxon>
        <taxon>Streptophyta</taxon>
        <taxon>Embryophyta</taxon>
        <taxon>Tracheophyta</taxon>
        <taxon>Spermatophyta</taxon>
        <taxon>Magnoliopsida</taxon>
        <taxon>eudicotyledons</taxon>
        <taxon>Gunneridae</taxon>
        <taxon>Pentapetalae</taxon>
        <taxon>rosids</taxon>
        <taxon>Vitales</taxon>
        <taxon>Vitaceae</taxon>
        <taxon>Viteae</taxon>
        <taxon>Vitis</taxon>
    </lineage>
</organism>
<sequence length="290" mass="33162">MSEIIGRDKDKKKIIKLLLQSNNEENLSVVAIVGIGGLGKTALAQLVYNDEKVVRHFDLRLWVCVSDDFDVKILVRNIIKSATDENVDNLVLEQLKNKLHEKLNSKRYLLVMDDVWNYDFEKWNQLRILLKVGARGSKVVVTTRNSKVASIMTIDPPYVLNGLNHDQSWGLFKSLAFGEEQQRAHPNLLKIGEEITKMCNGVPLVIRTLGRILHSKTEESQWLSIKNNKNLMSLRDGNNILLVLKLSYDNLPSHLKQCFTYCALFPKDYKIEKKKVDTIMDGSRLHSTFG</sequence>
<dbReference type="Proteomes" id="UP000009183">
    <property type="component" value="Chromosome 13"/>
</dbReference>
<keyword evidence="1" id="KW-0677">Repeat</keyword>
<dbReference type="InterPro" id="IPR027417">
    <property type="entry name" value="P-loop_NTPase"/>
</dbReference>
<dbReference type="HOGENOM" id="CLU_000837_9_5_1"/>
<dbReference type="InterPro" id="IPR002182">
    <property type="entry name" value="NB-ARC"/>
</dbReference>
<proteinExistence type="predicted"/>
<dbReference type="AlphaFoldDB" id="D7T342"/>
<dbReference type="GO" id="GO:0098542">
    <property type="term" value="P:defense response to other organism"/>
    <property type="evidence" value="ECO:0000318"/>
    <property type="project" value="GO_Central"/>
</dbReference>
<dbReference type="GO" id="GO:0043531">
    <property type="term" value="F:ADP binding"/>
    <property type="evidence" value="ECO:0007669"/>
    <property type="project" value="InterPro"/>
</dbReference>
<evidence type="ECO:0000259" key="3">
    <source>
        <dbReference type="Pfam" id="PF00931"/>
    </source>
</evidence>
<keyword evidence="5" id="KW-1185">Reference proteome</keyword>
<evidence type="ECO:0000256" key="1">
    <source>
        <dbReference type="ARBA" id="ARBA00022737"/>
    </source>
</evidence>
<dbReference type="InterPro" id="IPR042197">
    <property type="entry name" value="Apaf_helical"/>
</dbReference>
<evidence type="ECO:0000313" key="5">
    <source>
        <dbReference type="Proteomes" id="UP000009183"/>
    </source>
</evidence>
<dbReference type="PRINTS" id="PR00364">
    <property type="entry name" value="DISEASERSIST"/>
</dbReference>
<dbReference type="Gene3D" id="1.10.8.430">
    <property type="entry name" value="Helical domain of apoptotic protease-activating factors"/>
    <property type="match status" value="1"/>
</dbReference>
<evidence type="ECO:0000313" key="4">
    <source>
        <dbReference type="EMBL" id="CBI24923.3"/>
    </source>
</evidence>
<keyword evidence="2" id="KW-0611">Plant defense</keyword>
<reference evidence="5" key="1">
    <citation type="journal article" date="2007" name="Nature">
        <title>The grapevine genome sequence suggests ancestral hexaploidization in major angiosperm phyla.</title>
        <authorList>
            <consortium name="The French-Italian Public Consortium for Grapevine Genome Characterization."/>
            <person name="Jaillon O."/>
            <person name="Aury J.-M."/>
            <person name="Noel B."/>
            <person name="Policriti A."/>
            <person name="Clepet C."/>
            <person name="Casagrande A."/>
            <person name="Choisne N."/>
            <person name="Aubourg S."/>
            <person name="Vitulo N."/>
            <person name="Jubin C."/>
            <person name="Vezzi A."/>
            <person name="Legeai F."/>
            <person name="Hugueney P."/>
            <person name="Dasilva C."/>
            <person name="Horner D."/>
            <person name="Mica E."/>
            <person name="Jublot D."/>
            <person name="Poulain J."/>
            <person name="Bruyere C."/>
            <person name="Billault A."/>
            <person name="Segurens B."/>
            <person name="Gouyvenoux M."/>
            <person name="Ugarte E."/>
            <person name="Cattonaro F."/>
            <person name="Anthouard V."/>
            <person name="Vico V."/>
            <person name="Del Fabbro C."/>
            <person name="Alaux M."/>
            <person name="Di Gaspero G."/>
            <person name="Dumas V."/>
            <person name="Felice N."/>
            <person name="Paillard S."/>
            <person name="Juman I."/>
            <person name="Moroldo M."/>
            <person name="Scalabrin S."/>
            <person name="Canaguier A."/>
            <person name="Le Clainche I."/>
            <person name="Malacrida G."/>
            <person name="Durand E."/>
            <person name="Pesole G."/>
            <person name="Laucou V."/>
            <person name="Chatelet P."/>
            <person name="Merdinoglu D."/>
            <person name="Delledonne M."/>
            <person name="Pezzotti M."/>
            <person name="Lecharny A."/>
            <person name="Scarpelli C."/>
            <person name="Artiguenave F."/>
            <person name="Pe M.E."/>
            <person name="Valle G."/>
            <person name="Morgante M."/>
            <person name="Caboche M."/>
            <person name="Adam-Blondon A.-F."/>
            <person name="Weissenbach J."/>
            <person name="Quetier F."/>
            <person name="Wincker P."/>
        </authorList>
    </citation>
    <scope>NUCLEOTIDE SEQUENCE [LARGE SCALE GENOMIC DNA]</scope>
    <source>
        <strain evidence="5">cv. Pinot noir / PN40024</strain>
    </source>
</reference>
<dbReference type="FunFam" id="3.40.50.300:FF:001091">
    <property type="entry name" value="Probable disease resistance protein At1g61300"/>
    <property type="match status" value="1"/>
</dbReference>
<dbReference type="InParanoid" id="D7T342"/>
<dbReference type="eggNOG" id="KOG4658">
    <property type="taxonomic scope" value="Eukaryota"/>
</dbReference>
<gene>
    <name evidence="4" type="ordered locus">VIT_13s0064g00550</name>
</gene>
<dbReference type="PaxDb" id="29760-VIT_13s0064g00550.t01"/>
<dbReference type="Gene3D" id="3.40.50.300">
    <property type="entry name" value="P-loop containing nucleotide triphosphate hydrolases"/>
    <property type="match status" value="1"/>
</dbReference>
<dbReference type="SUPFAM" id="SSF52540">
    <property type="entry name" value="P-loop containing nucleoside triphosphate hydrolases"/>
    <property type="match status" value="1"/>
</dbReference>
<dbReference type="PANTHER" id="PTHR36766:SF61">
    <property type="entry name" value="NB-ARC DOMAIN DISEASE RESISTANCE PROTEIN"/>
    <property type="match status" value="1"/>
</dbReference>
<protein>
    <recommendedName>
        <fullName evidence="3">NB-ARC domain-containing protein</fullName>
    </recommendedName>
</protein>
<dbReference type="Pfam" id="PF00931">
    <property type="entry name" value="NB-ARC"/>
    <property type="match status" value="1"/>
</dbReference>
<feature type="domain" description="NB-ARC" evidence="3">
    <location>
        <begin position="8"/>
        <end position="180"/>
    </location>
</feature>
<name>D7T342_VITVI</name>
<evidence type="ECO:0000256" key="2">
    <source>
        <dbReference type="ARBA" id="ARBA00022821"/>
    </source>
</evidence>
<dbReference type="OMA" id="ASHIAKC"/>
<dbReference type="InterPro" id="IPR036388">
    <property type="entry name" value="WH-like_DNA-bd_sf"/>
</dbReference>
<dbReference type="Gene3D" id="1.10.10.10">
    <property type="entry name" value="Winged helix-like DNA-binding domain superfamily/Winged helix DNA-binding domain"/>
    <property type="match status" value="1"/>
</dbReference>
<dbReference type="EMBL" id="FN595509">
    <property type="protein sequence ID" value="CBI24923.3"/>
    <property type="molecule type" value="Genomic_DNA"/>
</dbReference>
<accession>D7T342</accession>